<sequence length="273" mass="30810">MSCEKTSDYNFDSEKLWSTVRSSWPETIVVNQKNISGKNVNICIVLCPLYTPGSLDAAGLIKPPLKIENSRVANKFQAYIRTLDAFSGYINQYGGQSNIFTIFANKGVLFPGVPTEEESKALDYHSGLYHEALNKFTKERHVNLHWSTYSDYNIDFPEFLNLKKSLPDSLLKVTGIFPNHGTQMISNLNDYLGKNIEITKKNKHVIERVLSMNGMSYNSAFWLIAGYLAFDSNIVNIIGNNGVYVVAERFESLFGIARLTESLKNLTRIQIKA</sequence>
<comment type="caution">
    <text evidence="1">The sequence shown here is derived from an EMBL/GenBank/DDBJ whole genome shotgun (WGS) entry which is preliminary data.</text>
</comment>
<dbReference type="AlphaFoldDB" id="A0A1F7YIF0"/>
<dbReference type="EMBL" id="MGGL01000006">
    <property type="protein sequence ID" value="OGM27134.1"/>
    <property type="molecule type" value="Genomic_DNA"/>
</dbReference>
<organism evidence="1 2">
    <name type="scientific">Candidatus Woesebacteria bacterium RIFCSPHIGHO2_01_FULL_40_22</name>
    <dbReference type="NCBI Taxonomy" id="1802499"/>
    <lineage>
        <taxon>Bacteria</taxon>
        <taxon>Candidatus Woeseibacteriota</taxon>
    </lineage>
</organism>
<name>A0A1F7YIF0_9BACT</name>
<gene>
    <name evidence="1" type="ORF">A2628_02410</name>
</gene>
<evidence type="ECO:0000313" key="2">
    <source>
        <dbReference type="Proteomes" id="UP000179221"/>
    </source>
</evidence>
<reference evidence="1 2" key="1">
    <citation type="journal article" date="2016" name="Nat. Commun.">
        <title>Thousands of microbial genomes shed light on interconnected biogeochemical processes in an aquifer system.</title>
        <authorList>
            <person name="Anantharaman K."/>
            <person name="Brown C.T."/>
            <person name="Hug L.A."/>
            <person name="Sharon I."/>
            <person name="Castelle C.J."/>
            <person name="Probst A.J."/>
            <person name="Thomas B.C."/>
            <person name="Singh A."/>
            <person name="Wilkins M.J."/>
            <person name="Karaoz U."/>
            <person name="Brodie E.L."/>
            <person name="Williams K.H."/>
            <person name="Hubbard S.S."/>
            <person name="Banfield J.F."/>
        </authorList>
    </citation>
    <scope>NUCLEOTIDE SEQUENCE [LARGE SCALE GENOMIC DNA]</scope>
</reference>
<dbReference type="Proteomes" id="UP000179221">
    <property type="component" value="Unassembled WGS sequence"/>
</dbReference>
<evidence type="ECO:0000313" key="1">
    <source>
        <dbReference type="EMBL" id="OGM27134.1"/>
    </source>
</evidence>
<proteinExistence type="predicted"/>
<protein>
    <submittedName>
        <fullName evidence="1">Uncharacterized protein</fullName>
    </submittedName>
</protein>
<accession>A0A1F7YIF0</accession>